<evidence type="ECO:0000313" key="9">
    <source>
        <dbReference type="Proteomes" id="UP001597285"/>
    </source>
</evidence>
<dbReference type="PANTHER" id="PTHR12992:SF11">
    <property type="entry name" value="MITOCHONDRIAL COENZYME A DIPHOSPHATASE NUDT8"/>
    <property type="match status" value="1"/>
</dbReference>
<comment type="caution">
    <text evidence="8">The sequence shown here is derived from an EMBL/GenBank/DDBJ whole genome shotgun (WGS) entry which is preliminary data.</text>
</comment>
<dbReference type="InterPro" id="IPR045121">
    <property type="entry name" value="CoAse"/>
</dbReference>
<comment type="cofactor">
    <cofactor evidence="2">
        <name>Mg(2+)</name>
        <dbReference type="ChEBI" id="CHEBI:18420"/>
    </cofactor>
</comment>
<dbReference type="CDD" id="cd03426">
    <property type="entry name" value="NUDIX_CoAse_Nudt7"/>
    <property type="match status" value="1"/>
</dbReference>
<organism evidence="8 9">
    <name type="scientific">Carnobacterium antarcticum</name>
    <dbReference type="NCBI Taxonomy" id="2126436"/>
    <lineage>
        <taxon>Bacteria</taxon>
        <taxon>Bacillati</taxon>
        <taxon>Bacillota</taxon>
        <taxon>Bacilli</taxon>
        <taxon>Lactobacillales</taxon>
        <taxon>Carnobacteriaceae</taxon>
        <taxon>Carnobacterium</taxon>
    </lineage>
</organism>
<dbReference type="Proteomes" id="UP001597285">
    <property type="component" value="Unassembled WGS sequence"/>
</dbReference>
<dbReference type="InterPro" id="IPR000086">
    <property type="entry name" value="NUDIX_hydrolase_dom"/>
</dbReference>
<dbReference type="Pfam" id="PF00293">
    <property type="entry name" value="NUDIX"/>
    <property type="match status" value="1"/>
</dbReference>
<dbReference type="GO" id="GO:0035539">
    <property type="term" value="F:8-oxo-7,8-dihydrodeoxyguanosine triphosphate pyrophosphatase activity"/>
    <property type="evidence" value="ECO:0007669"/>
    <property type="project" value="UniProtKB-EC"/>
</dbReference>
<keyword evidence="3" id="KW-0479">Metal-binding</keyword>
<gene>
    <name evidence="8" type="ORF">ACFSBK_03060</name>
</gene>
<reference evidence="9" key="1">
    <citation type="journal article" date="2019" name="Int. J. Syst. Evol. Microbiol.">
        <title>The Global Catalogue of Microorganisms (GCM) 10K type strain sequencing project: providing services to taxonomists for standard genome sequencing and annotation.</title>
        <authorList>
            <consortium name="The Broad Institute Genomics Platform"/>
            <consortium name="The Broad Institute Genome Sequencing Center for Infectious Disease"/>
            <person name="Wu L."/>
            <person name="Ma J."/>
        </authorList>
    </citation>
    <scope>NUCLEOTIDE SEQUENCE [LARGE SCALE GENOMIC DNA]</scope>
    <source>
        <strain evidence="9">KCTC 42143</strain>
    </source>
</reference>
<evidence type="ECO:0000256" key="4">
    <source>
        <dbReference type="ARBA" id="ARBA00022801"/>
    </source>
</evidence>
<proteinExistence type="predicted"/>
<dbReference type="EMBL" id="JBHUFF010000008">
    <property type="protein sequence ID" value="MFD1798840.1"/>
    <property type="molecule type" value="Genomic_DNA"/>
</dbReference>
<dbReference type="Gene3D" id="3.90.79.10">
    <property type="entry name" value="Nucleoside Triphosphate Pyrophosphohydrolase"/>
    <property type="match status" value="1"/>
</dbReference>
<dbReference type="InterPro" id="IPR015797">
    <property type="entry name" value="NUDIX_hydrolase-like_dom_sf"/>
</dbReference>
<evidence type="ECO:0000256" key="3">
    <source>
        <dbReference type="ARBA" id="ARBA00022723"/>
    </source>
</evidence>
<dbReference type="PROSITE" id="PS00893">
    <property type="entry name" value="NUDIX_BOX"/>
    <property type="match status" value="1"/>
</dbReference>
<evidence type="ECO:0000259" key="7">
    <source>
        <dbReference type="PROSITE" id="PS51462"/>
    </source>
</evidence>
<name>A0ABW4NL12_9LACT</name>
<evidence type="ECO:0000256" key="5">
    <source>
        <dbReference type="ARBA" id="ARBA00022842"/>
    </source>
</evidence>
<evidence type="ECO:0000256" key="6">
    <source>
        <dbReference type="ARBA" id="ARBA00023211"/>
    </source>
</evidence>
<evidence type="ECO:0000256" key="1">
    <source>
        <dbReference type="ARBA" id="ARBA00001936"/>
    </source>
</evidence>
<dbReference type="RefSeq" id="WP_058919240.1">
    <property type="nucleotide sequence ID" value="NZ_JBHSQC010000015.1"/>
</dbReference>
<dbReference type="InterPro" id="IPR020084">
    <property type="entry name" value="NUDIX_hydrolase_CS"/>
</dbReference>
<keyword evidence="6" id="KW-0464">Manganese</keyword>
<comment type="cofactor">
    <cofactor evidence="1">
        <name>Mn(2+)</name>
        <dbReference type="ChEBI" id="CHEBI:29035"/>
    </cofactor>
</comment>
<dbReference type="EC" id="3.6.1.55" evidence="8"/>
<accession>A0ABW4NL12</accession>
<feature type="domain" description="Nudix hydrolase" evidence="7">
    <location>
        <begin position="18"/>
        <end position="155"/>
    </location>
</feature>
<protein>
    <submittedName>
        <fullName evidence="8">NUDIX hydrolase</fullName>
        <ecNumber evidence="8">3.6.1.55</ecNumber>
    </submittedName>
</protein>
<sequence>MFTDIQKRLAEREPKPLGKQRYFSVLLPIIMVAGVPNLLYEVRSQHISQPGETSFPGGAVEAGETYEAAAIRETMEELNLPFDCIHILGEMDYIVSDQVVIRSFVAELKDVQLEDIVCNEEVEEVFAIPLDYLLTHKPTYYTVSTKLEHPENFPYELIQGGEKYDWKSGHQAIAFYHLENHQLWGYTAGLTARFIELLKLENPIE</sequence>
<keyword evidence="5" id="KW-0460">Magnesium</keyword>
<keyword evidence="4 8" id="KW-0378">Hydrolase</keyword>
<evidence type="ECO:0000256" key="2">
    <source>
        <dbReference type="ARBA" id="ARBA00001946"/>
    </source>
</evidence>
<dbReference type="SUPFAM" id="SSF55811">
    <property type="entry name" value="Nudix"/>
    <property type="match status" value="1"/>
</dbReference>
<evidence type="ECO:0000313" key="8">
    <source>
        <dbReference type="EMBL" id="MFD1798840.1"/>
    </source>
</evidence>
<keyword evidence="9" id="KW-1185">Reference proteome</keyword>
<dbReference type="PROSITE" id="PS51462">
    <property type="entry name" value="NUDIX"/>
    <property type="match status" value="1"/>
</dbReference>
<dbReference type="PANTHER" id="PTHR12992">
    <property type="entry name" value="NUDIX HYDROLASE"/>
    <property type="match status" value="1"/>
</dbReference>